<evidence type="ECO:0000313" key="2">
    <source>
        <dbReference type="Proteomes" id="UP001153076"/>
    </source>
</evidence>
<dbReference type="OrthoDB" id="723791at2759"/>
<protein>
    <submittedName>
        <fullName evidence="1">Uncharacterized protein</fullName>
    </submittedName>
</protein>
<proteinExistence type="predicted"/>
<reference evidence="1" key="1">
    <citation type="submission" date="2022-04" db="EMBL/GenBank/DDBJ databases">
        <title>Carnegiea gigantea Genome sequencing and assembly v2.</title>
        <authorList>
            <person name="Copetti D."/>
            <person name="Sanderson M.J."/>
            <person name="Burquez A."/>
            <person name="Wojciechowski M.F."/>
        </authorList>
    </citation>
    <scope>NUCLEOTIDE SEQUENCE</scope>
    <source>
        <strain evidence="1">SGP5-SGP5p</strain>
        <tissue evidence="1">Aerial part</tissue>
    </source>
</reference>
<gene>
    <name evidence="1" type="ORF">Cgig2_010647</name>
</gene>
<comment type="caution">
    <text evidence="1">The sequence shown here is derived from an EMBL/GenBank/DDBJ whole genome shotgun (WGS) entry which is preliminary data.</text>
</comment>
<evidence type="ECO:0000313" key="1">
    <source>
        <dbReference type="EMBL" id="KAJ8429867.1"/>
    </source>
</evidence>
<name>A0A9Q1Q560_9CARY</name>
<dbReference type="EMBL" id="JAKOGI010000851">
    <property type="protein sequence ID" value="KAJ8429867.1"/>
    <property type="molecule type" value="Genomic_DNA"/>
</dbReference>
<keyword evidence="2" id="KW-1185">Reference proteome</keyword>
<accession>A0A9Q1Q560</accession>
<organism evidence="1 2">
    <name type="scientific">Carnegiea gigantea</name>
    <dbReference type="NCBI Taxonomy" id="171969"/>
    <lineage>
        <taxon>Eukaryota</taxon>
        <taxon>Viridiplantae</taxon>
        <taxon>Streptophyta</taxon>
        <taxon>Embryophyta</taxon>
        <taxon>Tracheophyta</taxon>
        <taxon>Spermatophyta</taxon>
        <taxon>Magnoliopsida</taxon>
        <taxon>eudicotyledons</taxon>
        <taxon>Gunneridae</taxon>
        <taxon>Pentapetalae</taxon>
        <taxon>Caryophyllales</taxon>
        <taxon>Cactineae</taxon>
        <taxon>Cactaceae</taxon>
        <taxon>Cactoideae</taxon>
        <taxon>Echinocereeae</taxon>
        <taxon>Carnegiea</taxon>
    </lineage>
</organism>
<dbReference type="AlphaFoldDB" id="A0A9Q1Q560"/>
<sequence length="248" mass="28245">MFDVAFMTNLPVTRRRVKFHGEEISGDLGRIVREHMAEIVAAKRGKWKCQKEGRRNILWNYIRPIFDLCNKNSEKASIRVWMQLFIWMVLSGLFFPRTPYSAAWSLKRYADDVQHLGEYTWSEAIWRFVFPLMYMEFTGVILRAYTMNVATDVPRVDDPAVAEAVVEVPSGQQPTIGVPEPEHTSVQVPPSVDPRLPAVMMMGRVHPNQVSQEPVRKCAEQGQTDSVEDPIINDTVEVIVPAPSVGMD</sequence>
<dbReference type="Proteomes" id="UP001153076">
    <property type="component" value="Unassembled WGS sequence"/>
</dbReference>